<feature type="domain" description="HTH crp-type" evidence="6">
    <location>
        <begin position="148"/>
        <end position="221"/>
    </location>
</feature>
<dbReference type="InterPro" id="IPR050397">
    <property type="entry name" value="Env_Response_Regulators"/>
</dbReference>
<keyword evidence="3" id="KW-0010">Activator</keyword>
<dbReference type="Gene3D" id="1.10.10.10">
    <property type="entry name" value="Winged helix-like DNA-binding domain superfamily/Winged helix DNA-binding domain"/>
    <property type="match status" value="1"/>
</dbReference>
<dbReference type="InterPro" id="IPR018490">
    <property type="entry name" value="cNMP-bd_dom_sf"/>
</dbReference>
<gene>
    <name evidence="7" type="ORF">C6Y45_09740</name>
</gene>
<comment type="caution">
    <text evidence="7">The sequence shown here is derived from an EMBL/GenBank/DDBJ whole genome shotgun (WGS) entry which is preliminary data.</text>
</comment>
<dbReference type="PROSITE" id="PS50042">
    <property type="entry name" value="CNMP_BINDING_3"/>
    <property type="match status" value="1"/>
</dbReference>
<keyword evidence="8" id="KW-1185">Reference proteome</keyword>
<dbReference type="AlphaFoldDB" id="A0A2T4U5U3"/>
<dbReference type="Pfam" id="PF00027">
    <property type="entry name" value="cNMP_binding"/>
    <property type="match status" value="1"/>
</dbReference>
<dbReference type="EMBL" id="PZJJ01000014">
    <property type="protein sequence ID" value="PTL38764.1"/>
    <property type="molecule type" value="Genomic_DNA"/>
</dbReference>
<dbReference type="Pfam" id="PF13545">
    <property type="entry name" value="HTH_Crp_2"/>
    <property type="match status" value="1"/>
</dbReference>
<evidence type="ECO:0008006" key="9">
    <source>
        <dbReference type="Google" id="ProtNLM"/>
    </source>
</evidence>
<evidence type="ECO:0000256" key="1">
    <source>
        <dbReference type="ARBA" id="ARBA00023015"/>
    </source>
</evidence>
<dbReference type="PROSITE" id="PS51063">
    <property type="entry name" value="HTH_CRP_2"/>
    <property type="match status" value="1"/>
</dbReference>
<dbReference type="PRINTS" id="PR00034">
    <property type="entry name" value="HTHCRP"/>
</dbReference>
<protein>
    <recommendedName>
        <fullName evidence="9">Crp/Fnr family transcriptional regulator</fullName>
    </recommendedName>
</protein>
<dbReference type="GO" id="GO:0003700">
    <property type="term" value="F:DNA-binding transcription factor activity"/>
    <property type="evidence" value="ECO:0007669"/>
    <property type="project" value="TreeGrafter"/>
</dbReference>
<dbReference type="PANTHER" id="PTHR24567">
    <property type="entry name" value="CRP FAMILY TRANSCRIPTIONAL REGULATORY PROTEIN"/>
    <property type="match status" value="1"/>
</dbReference>
<dbReference type="SUPFAM" id="SSF51206">
    <property type="entry name" value="cAMP-binding domain-like"/>
    <property type="match status" value="1"/>
</dbReference>
<dbReference type="OrthoDB" id="9810708at2"/>
<keyword evidence="1" id="KW-0805">Transcription regulation</keyword>
<dbReference type="CDD" id="cd00092">
    <property type="entry name" value="HTH_CRP"/>
    <property type="match status" value="1"/>
</dbReference>
<sequence length="239" mass="27354">MTVAVSETVRMSPGSTFFFSKESRQILYRIMEWKTFQPGTVLFSRNEPADKLFFVIEGEVKIWKEADGKEYVFQIAGKEDLIGEGVSFTEDCHTYQADALTEGKAGIIRHEDIIKAVGCSRDFAVDMLKWTSLMEKTVQAKLHDLTFYGKRGALCSTLLRLAQTYGRDTKRGLLIEKKMKNGDIGSYIGSSRESVNRLLTELKKEKVISQEEGFLYIHNVDYLKEVCRCGDRPEWICRM</sequence>
<evidence type="ECO:0000313" key="7">
    <source>
        <dbReference type="EMBL" id="PTL38764.1"/>
    </source>
</evidence>
<dbReference type="InterPro" id="IPR000595">
    <property type="entry name" value="cNMP-bd_dom"/>
</dbReference>
<dbReference type="GO" id="GO:0005829">
    <property type="term" value="C:cytosol"/>
    <property type="evidence" value="ECO:0007669"/>
    <property type="project" value="TreeGrafter"/>
</dbReference>
<feature type="domain" description="Cyclic nucleotide-binding" evidence="5">
    <location>
        <begin position="19"/>
        <end position="84"/>
    </location>
</feature>
<dbReference type="InterPro" id="IPR036390">
    <property type="entry name" value="WH_DNA-bd_sf"/>
</dbReference>
<dbReference type="InterPro" id="IPR036388">
    <property type="entry name" value="WH-like_DNA-bd_sf"/>
</dbReference>
<proteinExistence type="predicted"/>
<dbReference type="Proteomes" id="UP000240509">
    <property type="component" value="Unassembled WGS sequence"/>
</dbReference>
<name>A0A2T4U5U3_9BACI</name>
<dbReference type="CDD" id="cd00038">
    <property type="entry name" value="CAP_ED"/>
    <property type="match status" value="1"/>
</dbReference>
<evidence type="ECO:0000259" key="6">
    <source>
        <dbReference type="PROSITE" id="PS51063"/>
    </source>
</evidence>
<keyword evidence="4" id="KW-0804">Transcription</keyword>
<dbReference type="SUPFAM" id="SSF46785">
    <property type="entry name" value="Winged helix' DNA-binding domain"/>
    <property type="match status" value="1"/>
</dbReference>
<dbReference type="InterPro" id="IPR012318">
    <property type="entry name" value="HTH_CRP"/>
</dbReference>
<dbReference type="SMART" id="SM00100">
    <property type="entry name" value="cNMP"/>
    <property type="match status" value="1"/>
</dbReference>
<keyword evidence="2" id="KW-0238">DNA-binding</keyword>
<accession>A0A2T4U5U3</accession>
<dbReference type="PANTHER" id="PTHR24567:SF74">
    <property type="entry name" value="HTH-TYPE TRANSCRIPTIONAL REGULATOR ARCR"/>
    <property type="match status" value="1"/>
</dbReference>
<evidence type="ECO:0000259" key="5">
    <source>
        <dbReference type="PROSITE" id="PS50042"/>
    </source>
</evidence>
<dbReference type="InterPro" id="IPR014710">
    <property type="entry name" value="RmlC-like_jellyroll"/>
</dbReference>
<evidence type="ECO:0000256" key="3">
    <source>
        <dbReference type="ARBA" id="ARBA00023159"/>
    </source>
</evidence>
<dbReference type="SMART" id="SM00419">
    <property type="entry name" value="HTH_CRP"/>
    <property type="match status" value="1"/>
</dbReference>
<evidence type="ECO:0000256" key="4">
    <source>
        <dbReference type="ARBA" id="ARBA00023163"/>
    </source>
</evidence>
<evidence type="ECO:0000313" key="8">
    <source>
        <dbReference type="Proteomes" id="UP000240509"/>
    </source>
</evidence>
<evidence type="ECO:0000256" key="2">
    <source>
        <dbReference type="ARBA" id="ARBA00023125"/>
    </source>
</evidence>
<dbReference type="RefSeq" id="WP_107585033.1">
    <property type="nucleotide sequence ID" value="NZ_PZJJ01000014.1"/>
</dbReference>
<dbReference type="GO" id="GO:0003677">
    <property type="term" value="F:DNA binding"/>
    <property type="evidence" value="ECO:0007669"/>
    <property type="project" value="UniProtKB-KW"/>
</dbReference>
<organism evidence="7 8">
    <name type="scientific">Alkalicoccus saliphilus</name>
    <dbReference type="NCBI Taxonomy" id="200989"/>
    <lineage>
        <taxon>Bacteria</taxon>
        <taxon>Bacillati</taxon>
        <taxon>Bacillota</taxon>
        <taxon>Bacilli</taxon>
        <taxon>Bacillales</taxon>
        <taxon>Bacillaceae</taxon>
        <taxon>Alkalicoccus</taxon>
    </lineage>
</organism>
<dbReference type="Gene3D" id="2.60.120.10">
    <property type="entry name" value="Jelly Rolls"/>
    <property type="match status" value="1"/>
</dbReference>
<reference evidence="7 8" key="1">
    <citation type="submission" date="2018-03" db="EMBL/GenBank/DDBJ databases">
        <title>Alkalicoccus saliphilus sp. nov., isolated from a mineral pool.</title>
        <authorList>
            <person name="Zhao B."/>
        </authorList>
    </citation>
    <scope>NUCLEOTIDE SEQUENCE [LARGE SCALE GENOMIC DNA]</scope>
    <source>
        <strain evidence="7 8">6AG</strain>
    </source>
</reference>